<evidence type="ECO:0000313" key="6">
    <source>
        <dbReference type="EMBL" id="MCU7378547.1"/>
    </source>
</evidence>
<keyword evidence="3" id="KW-0804">Transcription</keyword>
<evidence type="ECO:0000256" key="2">
    <source>
        <dbReference type="ARBA" id="ARBA00023125"/>
    </source>
</evidence>
<evidence type="ECO:0000256" key="3">
    <source>
        <dbReference type="ARBA" id="ARBA00023163"/>
    </source>
</evidence>
<keyword evidence="1" id="KW-0805">Transcription regulation</keyword>
<dbReference type="Proteomes" id="UP001065549">
    <property type="component" value="Unassembled WGS sequence"/>
</dbReference>
<dbReference type="Pfam" id="PF00392">
    <property type="entry name" value="GntR"/>
    <property type="match status" value="2"/>
</dbReference>
<organism evidence="6 7">
    <name type="scientific">Hominibacterium faecale</name>
    <dbReference type="NCBI Taxonomy" id="2839743"/>
    <lineage>
        <taxon>Bacteria</taxon>
        <taxon>Bacillati</taxon>
        <taxon>Bacillota</taxon>
        <taxon>Clostridia</taxon>
        <taxon>Peptostreptococcales</taxon>
        <taxon>Anaerovoracaceae</taxon>
        <taxon>Hominibacterium</taxon>
    </lineage>
</organism>
<name>A0A9J6QUG0_9FIRM</name>
<reference evidence="6" key="1">
    <citation type="submission" date="2022-09" db="EMBL/GenBank/DDBJ databases">
        <title>Culturomic study of gut microbiota in children with autism spectrum disorder.</title>
        <authorList>
            <person name="Efimov B.A."/>
            <person name="Chaplin A.V."/>
            <person name="Sokolova S.R."/>
            <person name="Pikina A.P."/>
            <person name="Korzhanova M."/>
            <person name="Belova V."/>
            <person name="Korostin D."/>
        </authorList>
    </citation>
    <scope>NUCLEOTIDE SEQUENCE</scope>
    <source>
        <strain evidence="6">ASD5510</strain>
    </source>
</reference>
<dbReference type="SUPFAM" id="SSF46785">
    <property type="entry name" value="Winged helix' DNA-binding domain"/>
    <property type="match status" value="2"/>
</dbReference>
<dbReference type="SMART" id="SM00345">
    <property type="entry name" value="HTH_GNTR"/>
    <property type="match status" value="2"/>
</dbReference>
<feature type="domain" description="HTH gntR-type" evidence="5">
    <location>
        <begin position="250"/>
        <end position="318"/>
    </location>
</feature>
<dbReference type="PRINTS" id="PR00035">
    <property type="entry name" value="HTHGNTR"/>
</dbReference>
<dbReference type="PANTHER" id="PTHR44846:SF1">
    <property type="entry name" value="MANNOSYL-D-GLYCERATE TRANSPORT_METABOLISM SYSTEM REPRESSOR MNGR-RELATED"/>
    <property type="match status" value="1"/>
</dbReference>
<dbReference type="InterPro" id="IPR000524">
    <property type="entry name" value="Tscrpt_reg_HTH_GntR"/>
</dbReference>
<dbReference type="InterPro" id="IPR050679">
    <property type="entry name" value="Bact_HTH_transcr_reg"/>
</dbReference>
<accession>A0A9J6QUG0</accession>
<dbReference type="InterPro" id="IPR036390">
    <property type="entry name" value="WH_DNA-bd_sf"/>
</dbReference>
<dbReference type="GO" id="GO:0003700">
    <property type="term" value="F:DNA-binding transcription factor activity"/>
    <property type="evidence" value="ECO:0007669"/>
    <property type="project" value="InterPro"/>
</dbReference>
<dbReference type="EMBL" id="JAOSHN010000003">
    <property type="protein sequence ID" value="MCU7378547.1"/>
    <property type="molecule type" value="Genomic_DNA"/>
</dbReference>
<dbReference type="AlphaFoldDB" id="A0A9J6QUG0"/>
<comment type="caution">
    <text evidence="6">The sequence shown here is derived from an EMBL/GenBank/DDBJ whole genome shotgun (WGS) entry which is preliminary data.</text>
</comment>
<evidence type="ECO:0000313" key="7">
    <source>
        <dbReference type="Proteomes" id="UP001065549"/>
    </source>
</evidence>
<feature type="domain" description="HTH gntR-type" evidence="5">
    <location>
        <begin position="5"/>
        <end position="73"/>
    </location>
</feature>
<evidence type="ECO:0000256" key="4">
    <source>
        <dbReference type="SAM" id="Coils"/>
    </source>
</evidence>
<dbReference type="GO" id="GO:0003677">
    <property type="term" value="F:DNA binding"/>
    <property type="evidence" value="ECO:0007669"/>
    <property type="project" value="UniProtKB-KW"/>
</dbReference>
<keyword evidence="7" id="KW-1185">Reference proteome</keyword>
<keyword evidence="4" id="KW-0175">Coiled coil</keyword>
<dbReference type="GO" id="GO:0045892">
    <property type="term" value="P:negative regulation of DNA-templated transcription"/>
    <property type="evidence" value="ECO:0007669"/>
    <property type="project" value="TreeGrafter"/>
</dbReference>
<feature type="coiled-coil region" evidence="4">
    <location>
        <begin position="232"/>
        <end position="259"/>
    </location>
</feature>
<protein>
    <submittedName>
        <fullName evidence="6">GntR family transcriptional regulator</fullName>
    </submittedName>
</protein>
<keyword evidence="2" id="KW-0238">DNA-binding</keyword>
<dbReference type="InterPro" id="IPR036388">
    <property type="entry name" value="WH-like_DNA-bd_sf"/>
</dbReference>
<evidence type="ECO:0000256" key="1">
    <source>
        <dbReference type="ARBA" id="ARBA00023015"/>
    </source>
</evidence>
<dbReference type="RefSeq" id="WP_253019954.1">
    <property type="nucleotide sequence ID" value="NZ_JAOSHN010000003.1"/>
</dbReference>
<gene>
    <name evidence="6" type="ORF">OBO34_09265</name>
</gene>
<evidence type="ECO:0000259" key="5">
    <source>
        <dbReference type="PROSITE" id="PS50949"/>
    </source>
</evidence>
<dbReference type="Gene3D" id="1.10.10.10">
    <property type="entry name" value="Winged helix-like DNA-binding domain superfamily/Winged helix DNA-binding domain"/>
    <property type="match status" value="2"/>
</dbReference>
<proteinExistence type="predicted"/>
<dbReference type="CDD" id="cd07377">
    <property type="entry name" value="WHTH_GntR"/>
    <property type="match status" value="2"/>
</dbReference>
<dbReference type="PANTHER" id="PTHR44846">
    <property type="entry name" value="MANNOSYL-D-GLYCERATE TRANSPORT/METABOLISM SYSTEM REPRESSOR MNGR-RELATED"/>
    <property type="match status" value="1"/>
</dbReference>
<sequence length="493" mass="57031">MKNDVVMYEKVYQILKNKIMSGLLTKGTKLPSRANLCQEFQTSEKTIRRALKMLIEEGLVETEQRKRPMVSYAYTGGLPAPADSRFHRMAHAASINDIIKTGILLCYPINERGLRLCRGKDWDIPKAIVEKMDPQKPAEFWNLSNRFWRFFICRTENDLIVRIVDHLGFGGLELLPGTFELRKNYRTGLENLMQTMKDGDEPERVHFDELFVLYGLPSENGEELSGRQLEVKSSLQIEAKELEHQISKAQERYSSVYLDIIGLIAMGRYRLGDRLPPYQEMSKYYCVSIDTISKAISILQRLGVVTAVRGRGTFIAINQDDLKKIQIDPELIACHVRRFVDSMELLSMTIEGVAAHVAAHVLQEDARWLSNELNRLWKDGYMYQSSPSVLLDFLVEHIQYDTLQAVYRVVQSNYRIERSIPKLIDRKKTPGDYKLFQMSMEAANYLMKSDPAHYAKKMKEVFDYTRHMAVSACKRQGYWEAAMKVYDGTMLWK</sequence>
<dbReference type="PROSITE" id="PS50949">
    <property type="entry name" value="HTH_GNTR"/>
    <property type="match status" value="2"/>
</dbReference>